<feature type="domain" description="Transforming acidic coiled-coil-containing protein C-terminal" evidence="9">
    <location>
        <begin position="658"/>
        <end position="855"/>
    </location>
</feature>
<dbReference type="InterPro" id="IPR039915">
    <property type="entry name" value="TACC"/>
</dbReference>
<dbReference type="GO" id="GO:0005856">
    <property type="term" value="C:cytoskeleton"/>
    <property type="evidence" value="ECO:0007669"/>
    <property type="project" value="UniProtKB-SubCell"/>
</dbReference>
<feature type="region of interest" description="Disordered" evidence="8">
    <location>
        <begin position="221"/>
        <end position="252"/>
    </location>
</feature>
<keyword evidence="4" id="KW-0597">Phosphoprotein</keyword>
<evidence type="ECO:0000256" key="4">
    <source>
        <dbReference type="ARBA" id="ARBA00022553"/>
    </source>
</evidence>
<feature type="compositionally biased region" description="Low complexity" evidence="8">
    <location>
        <begin position="236"/>
        <end position="247"/>
    </location>
</feature>
<evidence type="ECO:0000256" key="3">
    <source>
        <dbReference type="ARBA" id="ARBA00022490"/>
    </source>
</evidence>
<feature type="compositionally biased region" description="Basic and acidic residues" evidence="8">
    <location>
        <begin position="384"/>
        <end position="404"/>
    </location>
</feature>
<dbReference type="PANTHER" id="PTHR13924:SF4">
    <property type="entry name" value="TRANSFORMING ACIDIC COILED-COIL-CONTAINING PROTEIN 3"/>
    <property type="match status" value="1"/>
</dbReference>
<feature type="compositionally biased region" description="Polar residues" evidence="8">
    <location>
        <begin position="272"/>
        <end position="281"/>
    </location>
</feature>
<feature type="region of interest" description="Disordered" evidence="8">
    <location>
        <begin position="1"/>
        <end position="45"/>
    </location>
</feature>
<comment type="similarity">
    <text evidence="2">Belongs to the TACC family.</text>
</comment>
<dbReference type="Proteomes" id="UP000265100">
    <property type="component" value="Chromosome 19"/>
</dbReference>
<reference evidence="10" key="3">
    <citation type="submission" date="2025-08" db="UniProtKB">
        <authorList>
            <consortium name="Ensembl"/>
        </authorList>
    </citation>
    <scope>IDENTIFICATION</scope>
</reference>
<feature type="compositionally biased region" description="Polar residues" evidence="8">
    <location>
        <begin position="434"/>
        <end position="450"/>
    </location>
</feature>
<dbReference type="GeneTree" id="ENSGT00940000158858"/>
<dbReference type="InterPro" id="IPR007707">
    <property type="entry name" value="TACC_C"/>
</dbReference>
<dbReference type="AlphaFoldDB" id="A0AAX7TLG9"/>
<feature type="compositionally biased region" description="Basic and acidic residues" evidence="8">
    <location>
        <begin position="313"/>
        <end position="322"/>
    </location>
</feature>
<dbReference type="Gene3D" id="1.20.5.1700">
    <property type="match status" value="1"/>
</dbReference>
<evidence type="ECO:0000313" key="11">
    <source>
        <dbReference type="Proteomes" id="UP000265100"/>
    </source>
</evidence>
<dbReference type="GO" id="GO:0005737">
    <property type="term" value="C:cytoplasm"/>
    <property type="evidence" value="ECO:0007669"/>
    <property type="project" value="TreeGrafter"/>
</dbReference>
<reference evidence="10 11" key="1">
    <citation type="submission" date="2018-05" db="EMBL/GenBank/DDBJ databases">
        <authorList>
            <person name="Datahose"/>
        </authorList>
    </citation>
    <scope>NUCLEOTIDE SEQUENCE</scope>
</reference>
<feature type="coiled-coil region" evidence="7">
    <location>
        <begin position="710"/>
        <end position="857"/>
    </location>
</feature>
<evidence type="ECO:0000256" key="7">
    <source>
        <dbReference type="SAM" id="Coils"/>
    </source>
</evidence>
<accession>A0AAX7TLG9</accession>
<feature type="region of interest" description="Disordered" evidence="8">
    <location>
        <begin position="271"/>
        <end position="527"/>
    </location>
</feature>
<protein>
    <recommendedName>
        <fullName evidence="9">Transforming acidic coiled-coil-containing protein C-terminal domain-containing protein</fullName>
    </recommendedName>
</protein>
<keyword evidence="11" id="KW-1185">Reference proteome</keyword>
<dbReference type="Pfam" id="PF05010">
    <property type="entry name" value="TACC_C"/>
    <property type="match status" value="1"/>
</dbReference>
<dbReference type="PANTHER" id="PTHR13924">
    <property type="entry name" value="TRANSFORMING ACIDIC COILED-COIL CONTAINING PROTEIN 1/2"/>
    <property type="match status" value="1"/>
</dbReference>
<sequence>MSSVDVNDENRGVCPGGKHNSPNDIFALDQPTGRPSILRQTENLPSKTVPKGVKVCFQTPRRDPVTKRILSPNKSVNLLSVDENTKVMDLDKSNTLPQEATEQLKEEVSSYPDDNMPIQSRGGYMLDFGNLDDFNPFQGSNNMALSPMRPAVENPPADHSKSENTPPVNIVEEPIKMESALDETLPFSASVENSLADLSADICSTESSVVIVKVPVVEEDNSWPATPDEKRLGVASSSTDQEKSSSSFAEDAPLSAKGSYNFNFDNLDAVNPFQTGGSKIPNSPVLGRKVSNEDALAEESKQSVVEVAQELPVQHEVKHDATVDLISADTAKPPPAESQPADDPVKEGPTKNGPVKLEFNFDDGAEVKRKPPPKKFGKRPTGVRPKEPKQVSDVKPPKEAEVKPEVSYGDADALQPKSSYSFDFEKFDDPNFNPFGTKTAINNSPVCSRKSSPEPVETAVQEQTDVPVTKEAEPPARAEDSLPAPEPNHVQVADNKVVSDLDTKQPVQNLPESSEPSQPEQKAQAGMLDFNDEFVPGAMFMTSDFDGQIDYLEQFGSSSFKESALRKQSLYLKFDPLLRESPKKSAGPGAQIQAPPPAAPVLRLETPQTADKVANGPQKDDFRLLDDAAASTPVLESFVPPFPQPANSEDAIIEVLKYSQKDLDAAIAKVQAEGKEKEDQWSMKNSKLLDNEQEMRKIVAEFELMITKMMADQEKEREVAQAKLNAALLEKEQLCSDLNAMERSLGELFKRLEKYKDVIEGYKKNEETLKSCAQDYLARIKKEEQRYQTLKAHAEEKISHANEGIAEVRSKYKAEVSALQAQLRREQLKVQSLEKSLDQKEKEAEELTKLCDELISNVQKG</sequence>
<name>A0AAX7TLG9_ASTCA</name>
<feature type="compositionally biased region" description="Basic and acidic residues" evidence="8">
    <location>
        <begin position="468"/>
        <end position="480"/>
    </location>
</feature>
<dbReference type="Ensembl" id="ENSACLT00000067726.1">
    <property type="protein sequence ID" value="ENSACLP00000057784.1"/>
    <property type="gene ID" value="ENSACLG00000029735.1"/>
</dbReference>
<evidence type="ECO:0000256" key="6">
    <source>
        <dbReference type="ARBA" id="ARBA00023212"/>
    </source>
</evidence>
<comment type="subcellular location">
    <subcellularLocation>
        <location evidence="1">Cytoplasm</location>
        <location evidence="1">Cytoskeleton</location>
    </subcellularLocation>
</comment>
<reference evidence="11" key="2">
    <citation type="submission" date="2023-03" db="EMBL/GenBank/DDBJ databases">
        <authorList>
            <consortium name="Wellcome Sanger Institute Data Sharing"/>
        </authorList>
    </citation>
    <scope>NUCLEOTIDE SEQUENCE [LARGE SCALE GENOMIC DNA]</scope>
</reference>
<keyword evidence="6" id="KW-0206">Cytoskeleton</keyword>
<dbReference type="GeneID" id="113012166"/>
<keyword evidence="3" id="KW-0963">Cytoplasm</keyword>
<dbReference type="RefSeq" id="XP_026007981.1">
    <property type="nucleotide sequence ID" value="XM_026152196.1"/>
</dbReference>
<dbReference type="GO" id="GO:0007097">
    <property type="term" value="P:nuclear migration"/>
    <property type="evidence" value="ECO:0007669"/>
    <property type="project" value="TreeGrafter"/>
</dbReference>
<organism evidence="10 11">
    <name type="scientific">Astatotilapia calliptera</name>
    <name type="common">Eastern happy</name>
    <name type="synonym">Chromis callipterus</name>
    <dbReference type="NCBI Taxonomy" id="8154"/>
    <lineage>
        <taxon>Eukaryota</taxon>
        <taxon>Metazoa</taxon>
        <taxon>Chordata</taxon>
        <taxon>Craniata</taxon>
        <taxon>Vertebrata</taxon>
        <taxon>Euteleostomi</taxon>
        <taxon>Actinopterygii</taxon>
        <taxon>Neopterygii</taxon>
        <taxon>Teleostei</taxon>
        <taxon>Neoteleostei</taxon>
        <taxon>Acanthomorphata</taxon>
        <taxon>Ovalentaria</taxon>
        <taxon>Cichlomorphae</taxon>
        <taxon>Cichliformes</taxon>
        <taxon>Cichlidae</taxon>
        <taxon>African cichlids</taxon>
        <taxon>Pseudocrenilabrinae</taxon>
        <taxon>Haplochromini</taxon>
        <taxon>Astatotilapia</taxon>
    </lineage>
</organism>
<dbReference type="Pfam" id="PF25777">
    <property type="entry name" value="Aurora-A_bind_TACC3"/>
    <property type="match status" value="1"/>
</dbReference>
<evidence type="ECO:0000256" key="2">
    <source>
        <dbReference type="ARBA" id="ARBA00009423"/>
    </source>
</evidence>
<gene>
    <name evidence="10" type="primary">TACC3</name>
</gene>
<dbReference type="GO" id="GO:0007052">
    <property type="term" value="P:mitotic spindle organization"/>
    <property type="evidence" value="ECO:0007669"/>
    <property type="project" value="InterPro"/>
</dbReference>
<evidence type="ECO:0000313" key="10">
    <source>
        <dbReference type="Ensembl" id="ENSACLP00000057784.1"/>
    </source>
</evidence>
<evidence type="ECO:0000256" key="1">
    <source>
        <dbReference type="ARBA" id="ARBA00004245"/>
    </source>
</evidence>
<reference evidence="10" key="4">
    <citation type="submission" date="2025-09" db="UniProtKB">
        <authorList>
            <consortium name="Ensembl"/>
        </authorList>
    </citation>
    <scope>IDENTIFICATION</scope>
</reference>
<evidence type="ECO:0000259" key="9">
    <source>
        <dbReference type="Pfam" id="PF05010"/>
    </source>
</evidence>
<proteinExistence type="inferred from homology"/>
<keyword evidence="5 7" id="KW-0175">Coiled coil</keyword>
<dbReference type="FunFam" id="1.20.5.1700:FF:000001">
    <property type="entry name" value="Transforming acidic coiled-coil-containing protein 1 isoform 2"/>
    <property type="match status" value="1"/>
</dbReference>
<dbReference type="GO" id="GO:0021987">
    <property type="term" value="P:cerebral cortex development"/>
    <property type="evidence" value="ECO:0007669"/>
    <property type="project" value="TreeGrafter"/>
</dbReference>
<evidence type="ECO:0000256" key="5">
    <source>
        <dbReference type="ARBA" id="ARBA00023054"/>
    </source>
</evidence>
<dbReference type="InterPro" id="IPR057663">
    <property type="entry name" value="TACC3_Aurora-A_bind"/>
</dbReference>
<evidence type="ECO:0000256" key="8">
    <source>
        <dbReference type="SAM" id="MobiDB-lite"/>
    </source>
</evidence>
<feature type="compositionally biased region" description="Polar residues" evidence="8">
    <location>
        <begin position="505"/>
        <end position="521"/>
    </location>
</feature>